<dbReference type="InParanoid" id="A0A212F453"/>
<dbReference type="InterPro" id="IPR003175">
    <property type="entry name" value="CDI_dom"/>
</dbReference>
<name>A0A212F453_DANPL</name>
<comment type="similarity">
    <text evidence="1">Belongs to the CDI family.</text>
</comment>
<dbReference type="KEGG" id="dpl:KGM_213785"/>
<reference evidence="4 5" key="1">
    <citation type="journal article" date="2011" name="Cell">
        <title>The monarch butterfly genome yields insights into long-distance migration.</title>
        <authorList>
            <person name="Zhan S."/>
            <person name="Merlin C."/>
            <person name="Boore J.L."/>
            <person name="Reppert S.M."/>
        </authorList>
    </citation>
    <scope>NUCLEOTIDE SEQUENCE [LARGE SCALE GENOMIC DNA]</scope>
    <source>
        <strain evidence="4">F-2</strain>
    </source>
</reference>
<sequence length="161" mass="19109">MMDVLRLSNDSVTLHSINIDEVFKFGVRMRHVTNSRVRRRLFAEDVTEEARRDNTANVLLELIKMDQEKNTKKYNFDFKKEVPLEGAYEWSKVNGYFDWTGEKVNTDIANVITDEKSSIDIREFNEATPRMKAEEQQPALRKRRRDSEYNLDNAVRRKIDF</sequence>
<dbReference type="EMBL" id="AGBW02010441">
    <property type="protein sequence ID" value="OWR48515.1"/>
    <property type="molecule type" value="Genomic_DNA"/>
</dbReference>
<dbReference type="GO" id="GO:0051726">
    <property type="term" value="P:regulation of cell cycle"/>
    <property type="evidence" value="ECO:0007669"/>
    <property type="project" value="InterPro"/>
</dbReference>
<dbReference type="GO" id="GO:0004861">
    <property type="term" value="F:cyclin-dependent protein serine/threonine kinase inhibitor activity"/>
    <property type="evidence" value="ECO:0007669"/>
    <property type="project" value="InterPro"/>
</dbReference>
<dbReference type="Pfam" id="PF02234">
    <property type="entry name" value="CDI"/>
    <property type="match status" value="1"/>
</dbReference>
<evidence type="ECO:0000313" key="4">
    <source>
        <dbReference type="EMBL" id="OWR48515.1"/>
    </source>
</evidence>
<dbReference type="Proteomes" id="UP000007151">
    <property type="component" value="Unassembled WGS sequence"/>
</dbReference>
<accession>A0A212F453</accession>
<evidence type="ECO:0000259" key="3">
    <source>
        <dbReference type="Pfam" id="PF02234"/>
    </source>
</evidence>
<gene>
    <name evidence="4" type="ORF">KGM_213785</name>
</gene>
<keyword evidence="5" id="KW-1185">Reference proteome</keyword>
<evidence type="ECO:0000256" key="2">
    <source>
        <dbReference type="ARBA" id="ARBA00023013"/>
    </source>
</evidence>
<proteinExistence type="inferred from homology"/>
<evidence type="ECO:0000256" key="1">
    <source>
        <dbReference type="ARBA" id="ARBA00006726"/>
    </source>
</evidence>
<dbReference type="InterPro" id="IPR044898">
    <property type="entry name" value="CDI_dom_sf"/>
</dbReference>
<evidence type="ECO:0000313" key="5">
    <source>
        <dbReference type="Proteomes" id="UP000007151"/>
    </source>
</evidence>
<comment type="caution">
    <text evidence="4">The sequence shown here is derived from an EMBL/GenBank/DDBJ whole genome shotgun (WGS) entry which is preliminary data.</text>
</comment>
<dbReference type="Gene3D" id="4.10.365.10">
    <property type="entry name" value="p27"/>
    <property type="match status" value="1"/>
</dbReference>
<keyword evidence="2" id="KW-0649">Protein kinase inhibitor</keyword>
<dbReference type="eggNOG" id="ENOG502TF9Y">
    <property type="taxonomic scope" value="Eukaryota"/>
</dbReference>
<feature type="domain" description="Cyclin-dependent kinase inhibitor" evidence="3">
    <location>
        <begin position="52"/>
        <end position="93"/>
    </location>
</feature>
<protein>
    <recommendedName>
        <fullName evidence="3">Cyclin-dependent kinase inhibitor domain-containing protein</fullName>
    </recommendedName>
</protein>
<dbReference type="AlphaFoldDB" id="A0A212F453"/>
<dbReference type="GO" id="GO:0005634">
    <property type="term" value="C:nucleus"/>
    <property type="evidence" value="ECO:0007669"/>
    <property type="project" value="InterPro"/>
</dbReference>
<organism evidence="4 5">
    <name type="scientific">Danaus plexippus plexippus</name>
    <dbReference type="NCBI Taxonomy" id="278856"/>
    <lineage>
        <taxon>Eukaryota</taxon>
        <taxon>Metazoa</taxon>
        <taxon>Ecdysozoa</taxon>
        <taxon>Arthropoda</taxon>
        <taxon>Hexapoda</taxon>
        <taxon>Insecta</taxon>
        <taxon>Pterygota</taxon>
        <taxon>Neoptera</taxon>
        <taxon>Endopterygota</taxon>
        <taxon>Lepidoptera</taxon>
        <taxon>Glossata</taxon>
        <taxon>Ditrysia</taxon>
        <taxon>Papilionoidea</taxon>
        <taxon>Nymphalidae</taxon>
        <taxon>Danainae</taxon>
        <taxon>Danaini</taxon>
        <taxon>Danaina</taxon>
        <taxon>Danaus</taxon>
        <taxon>Danaus</taxon>
    </lineage>
</organism>